<feature type="compositionally biased region" description="Low complexity" evidence="14">
    <location>
        <begin position="1581"/>
        <end position="1595"/>
    </location>
</feature>
<keyword evidence="22" id="KW-1185">Reference proteome</keyword>
<feature type="compositionally biased region" description="Basic and acidic residues" evidence="14">
    <location>
        <begin position="1596"/>
        <end position="1607"/>
    </location>
</feature>
<dbReference type="InterPro" id="IPR013783">
    <property type="entry name" value="Ig-like_fold"/>
</dbReference>
<dbReference type="InterPro" id="IPR036179">
    <property type="entry name" value="Ig-like_dom_sf"/>
</dbReference>
<dbReference type="InterPro" id="IPR035899">
    <property type="entry name" value="DBL_dom_sf"/>
</dbReference>
<keyword evidence="8 12" id="KW-0547">Nucleotide-binding</keyword>
<sequence length="3050" mass="348387">MNTPERWSTASSDSDLSSIFGAGDGRWEGLRAKDIIDLLQDKIAILYGGKDRRGGRIITFPARSRAAEIDRVSLTRLLTYLASIPSDHERDLGFSLVLDMRGNTWHGAKPMLKALQECFIAKVHSVYLLKPEGFWENRRTSFGSSKLLFETSLTSLDGLAKFIDLNQLISELGGSFKYDHSKWINMRMALEKFLYEASSLLAKLEEIEDGLSQGDFADTLEGLKDQIKHNQHVKKWIVKAPVEVLQDEGEKLRSTIQNPEHSSDGFTPEDVNKAELQIQELLQGLHSKRQKLRELWNLRKLKLDQCYQYRVFQQDAEKMLAWITENRHEFLLNYAEIGNDISSAEELQDEHRNFESSCMSVYSNISRVLEVADKLSEAVHYESDRIEALAQAVNHEWKSFDMNINQRSCLLACSVAYHKHSEEFLRNVKIWQENLQDSTYLEIKEVAAVEQLLNDLEDFKQEMEDAFETVGADSKALLAELQKTPVMAQNQFLKNPEFSQEAGSHVMDIYLEVHEHHRQLGILWEKRKARLKEFLHLCMFDQDSSQVIKWIEEHGETFLLKHTGVGKSLVKAEALLKRHEEFESIAQNTYTNAAKLLEAARHLASSGECNKEEIQKRVDFFEKRVQEFIDRVSRRKALLKRAVNFYSRTQKLSELVEQLKAQLELEEVSDNPDNIATVLTNLKHQGEATLDSIHTAIDEGETIIDELKLASSEGVDSSSLQHVEKVIKELDRVRRAIEHSWTRRRQQLELWLQLREFERSAKLLKDRLEICEEHLEKGVLALDLPRAKQSLAHHEEQMKDIENAAMRTFCRGEELIDYLKQSEIELRVKDPLTLDNIDAQTHIHNLLEVLHRKRRDLRDLAEERKIKLEQNLLLRQLESDAKQVIGWVRNGEAMLYASTELGTSLFEAEALLRQHEEFQRAIEKTCQSASEVQQRADKLIKDGHFDPDAIWNCSENMRRRWQLLMSKSEERRKVVTASYSFFKSAEQASSLMERLSREYKLEEGDPCSKLIERDPLKRLEAMKAIVQSYDEDKDSIASALQEVKRNADAFLATIAPPSDERPDVTTERMECQVKEAQEQLRAQEQVVLDVWGMRRTLADYCLQYLELEQCAKEALDWIHENGEFYLSSRTGEGESDAQTKELLDEHQEFKEASEVHELQIRERVKSMLHQAETLIAKSCYHGDGIRQWATAVEKRYKDFARRMKKYRNKLENKLGYTATDQEDEVEWPSLQSLHTQDQQQQQAFALRETSKDSGIHEMTEEKRRSAKRKEFIMNELLQTERTYVADLKCVIEDYMTAMMNNPDVPSGLAGKESIIFGNIEDIFDFHNNTFLQALEKYETNPEDVGESFQEWGESFVSMYVAYCKNKPFSNSLLIEHGGNFFADLQASYGHGLSISAYLIKPVQRITKYQLLLKDLLTCCEEGSQTSLQAGLDVMLSVPRRANDAMYVNMLHGYDENIDSLGKVILQDSFTVFDPKQLRRKGKERHIFLFEQALLFSKETKDPEGKIKYLYKNKIKTFELGVTEHVAEDSCKFAVWTGKPPQSEDKRVIKARSLDTKLLWVKELREVIQQFQFGTLQERKGSITSSTGSVTTPTTIRSREEKAADRESGVIEDDTGDFDIFPEGKVLEFNDNVWSVTENYKAANDEEISLKKGQLVEVLVKPHGSSRWRVRLLLTEGVNPTEGWAPHNNLKRSEERDPRKKRHSDISQSSSEDSVSLSSSDSPTASWYQGQPTSNGGSPPLRRRSRSGHQFSSLRKRSWSKVKMTNKPDNSPGTPTRTVKASGGGSKKLQQLLGASESDIDLLLRPAEIVSSHAHRIIPEEHGEVRSPGDTGGFSYLPVQPSISSEGELKLNFSDDDDDDEDEAFEDDFDKRPEEEEQREEEEETGKDQDQPEVDEDQGQTQGEETGEQEVGSDITQSTSAPEQEDPEAVALKKRTFVLKELIQTERDYVKSLGEVVEGFFPELAKPETPEQLQGKTRVLFGNIQQIYEWHKTKFVKELEKCEDAPEKLASCFLNSERQLKFYIYYCQNKPKSMSLVHEFRDTYFAEVTERLGYRLGIEDYLIKPVQRIMKYQLLLKDFVKYTAKAGLDTTELKKALDMMYIVPKKANDMMNVGMLECFTGKIQALGQLIMQDTLMVVDPETPKPCKRQVFLFEQLMIFSEPFERKLDWTVYIYRNSIKVNHMRYMEVGDDNLSFAILTGSDPDAEIFTMTVSSPEKKSDWLLALQKLQESQISFAMESSDDGETINPTHKALGNPIEYQKQQANGILPAMTPTGPVTTQGQVTPSSHTSPITSMARGHSHSMPDTGSLKKPSQIPVFNSPTNRLKHMNLIDLATAQSLEDLTSPFPNASRHKERFVVLEDFKSKDKDHLSVKKGEVVLLVSNRKHDKNWRYVCNATADKLGLVPAKILKKEPNNNVEANSTFCPKSKKNVHRTFSRKKVTRHESFTSVKGKKDKERTLPSLARNRSFNISDEKARPRVQKKQKDSSYLNTFSNKIKQNIDKYRTELTGDENEHGNEDNPAASTNQKGNSNEITFTRVLRDVVVKSGQHLRLCCQLSSLPTHPYTVTWTKNKKSIQKDENIRIVNDRCTLGLDILSTETSDTANYHCTVTCASRQITCSAHVAVLGVPEPPSKPYVKEMTSSSIVLQWEPPQLDGGKPITGYAVEFKETGVSMWMPAVPFVAGSSAVIDDLTPGATYQFRVSANNEIGISKHSPMTDSITLDVESDDEKKKKHKRKVRSGSKTEPIVWKTDIENFHNIYAELGRGRFSVVKKCVEKTTGREFAAKLVKKRMVGKEDVEDEIHLLRRLKHPNLSSFIDVFDTPKNYVIIIELLAGGRLFDHLAVMDNLSEKVAIGYVREILEGVQHLRDLSIVHLDLKPQNLLLEAGPLPKVKIIDFGCAAELADSELVVRQVFGNPEFSAPELVNREPVDFTTDTWSVGVITYVILSGVSPFQGETVEETCRRITDVKYEFNPKHFDPISQQAKDFITALLVKNPKKRADCQICLNSPWIRMLSPRPPSPVKTIKLNTTRLAAFNARRRNQHDVTPLPSNS</sequence>
<dbReference type="PROSITE" id="PS50853">
    <property type="entry name" value="FN3"/>
    <property type="match status" value="1"/>
</dbReference>
<dbReference type="InterPro" id="IPR007110">
    <property type="entry name" value="Ig-like_dom"/>
</dbReference>
<keyword evidence="9 12" id="KW-0067">ATP-binding</keyword>
<dbReference type="SMART" id="SM00150">
    <property type="entry name" value="SPEC"/>
    <property type="match status" value="6"/>
</dbReference>
<feature type="compositionally biased region" description="Low complexity" evidence="14">
    <location>
        <begin position="1705"/>
        <end position="1725"/>
    </location>
</feature>
<feature type="region of interest" description="Disordered" evidence="14">
    <location>
        <begin position="2427"/>
        <end position="2490"/>
    </location>
</feature>
<dbReference type="InterPro" id="IPR001452">
    <property type="entry name" value="SH3_domain"/>
</dbReference>
<feature type="region of interest" description="Disordered" evidence="14">
    <location>
        <begin position="1678"/>
        <end position="1786"/>
    </location>
</feature>
<feature type="compositionally biased region" description="Polar residues" evidence="14">
    <location>
        <begin position="2277"/>
        <end position="2292"/>
    </location>
</feature>
<evidence type="ECO:0000259" key="18">
    <source>
        <dbReference type="PROSITE" id="PS50011"/>
    </source>
</evidence>
<feature type="region of interest" description="Disordered" evidence="14">
    <location>
        <begin position="2277"/>
        <end position="2312"/>
    </location>
</feature>
<dbReference type="SMART" id="SM00220">
    <property type="entry name" value="S_TKc"/>
    <property type="match status" value="1"/>
</dbReference>
<dbReference type="EMBL" id="CALNXK010000033">
    <property type="protein sequence ID" value="CAH3119600.1"/>
    <property type="molecule type" value="Genomic_DNA"/>
</dbReference>
<evidence type="ECO:0000256" key="7">
    <source>
        <dbReference type="ARBA" id="ARBA00022737"/>
    </source>
</evidence>
<keyword evidence="4" id="KW-0963">Cytoplasm</keyword>
<feature type="coiled-coil region" evidence="13">
    <location>
        <begin position="754"/>
        <end position="804"/>
    </location>
</feature>
<dbReference type="PROSITE" id="PS50010">
    <property type="entry name" value="DH_2"/>
    <property type="match status" value="2"/>
</dbReference>
<dbReference type="InterPro" id="IPR003599">
    <property type="entry name" value="Ig_sub"/>
</dbReference>
<keyword evidence="6" id="KW-0344">Guanine-nucleotide releasing factor</keyword>
<dbReference type="Gene3D" id="1.20.900.10">
    <property type="entry name" value="Dbl homology (DH) domain"/>
    <property type="match status" value="2"/>
</dbReference>
<keyword evidence="7" id="KW-0677">Repeat</keyword>
<dbReference type="PROSITE" id="PS50011">
    <property type="entry name" value="PROTEIN_KINASE_DOM"/>
    <property type="match status" value="1"/>
</dbReference>
<dbReference type="InterPro" id="IPR055251">
    <property type="entry name" value="SOS1_NGEF_PH"/>
</dbReference>
<evidence type="ECO:0000256" key="3">
    <source>
        <dbReference type="ARBA" id="ARBA00022443"/>
    </source>
</evidence>
<feature type="compositionally biased region" description="Low complexity" evidence="14">
    <location>
        <begin position="1898"/>
        <end position="1911"/>
    </location>
</feature>
<dbReference type="SMART" id="SM00326">
    <property type="entry name" value="SH3"/>
    <property type="match status" value="2"/>
</dbReference>
<dbReference type="CDD" id="cd00063">
    <property type="entry name" value="FN3"/>
    <property type="match status" value="1"/>
</dbReference>
<feature type="region of interest" description="Disordered" evidence="14">
    <location>
        <begin position="1581"/>
        <end position="1607"/>
    </location>
</feature>
<keyword evidence="13" id="KW-0175">Coiled coil</keyword>
<name>A0ABN8NSW6_9CNID</name>
<dbReference type="Pfam" id="PF00041">
    <property type="entry name" value="fn3"/>
    <property type="match status" value="1"/>
</dbReference>
<feature type="domain" description="SH3" evidence="15">
    <location>
        <begin position="1618"/>
        <end position="1694"/>
    </location>
</feature>
<feature type="compositionally biased region" description="Basic residues" evidence="14">
    <location>
        <begin position="2427"/>
        <end position="2440"/>
    </location>
</feature>
<dbReference type="SUPFAM" id="SSF56112">
    <property type="entry name" value="Protein kinase-like (PK-like)"/>
    <property type="match status" value="1"/>
</dbReference>
<feature type="compositionally biased region" description="Acidic residues" evidence="14">
    <location>
        <begin position="1853"/>
        <end position="1867"/>
    </location>
</feature>
<organism evidence="21 22">
    <name type="scientific">Porites lobata</name>
    <dbReference type="NCBI Taxonomy" id="104759"/>
    <lineage>
        <taxon>Eukaryota</taxon>
        <taxon>Metazoa</taxon>
        <taxon>Cnidaria</taxon>
        <taxon>Anthozoa</taxon>
        <taxon>Hexacorallia</taxon>
        <taxon>Scleractinia</taxon>
        <taxon>Fungiina</taxon>
        <taxon>Poritidae</taxon>
        <taxon>Porites</taxon>
    </lineage>
</organism>
<keyword evidence="3 11" id="KW-0728">SH3 domain</keyword>
<dbReference type="Pfam" id="PF00069">
    <property type="entry name" value="Pkinase"/>
    <property type="match status" value="1"/>
</dbReference>
<dbReference type="PANTHER" id="PTHR22826">
    <property type="entry name" value="RHO GUANINE EXCHANGE FACTOR-RELATED"/>
    <property type="match status" value="1"/>
</dbReference>
<dbReference type="Gene3D" id="2.30.29.30">
    <property type="entry name" value="Pleckstrin-homology domain (PH domain)/Phosphotyrosine-binding domain (PTB)"/>
    <property type="match status" value="2"/>
</dbReference>
<dbReference type="Pfam" id="PF00621">
    <property type="entry name" value="RhoGEF"/>
    <property type="match status" value="2"/>
</dbReference>
<dbReference type="Pfam" id="PF00018">
    <property type="entry name" value="SH3_1"/>
    <property type="match status" value="1"/>
</dbReference>
<dbReference type="InterPro" id="IPR000719">
    <property type="entry name" value="Prot_kinase_dom"/>
</dbReference>
<feature type="domain" description="Protein kinase" evidence="18">
    <location>
        <begin position="2755"/>
        <end position="3009"/>
    </location>
</feature>
<comment type="subcellular location">
    <subcellularLocation>
        <location evidence="1">Cytoplasm</location>
    </subcellularLocation>
</comment>
<feature type="domain" description="SH3" evidence="15">
    <location>
        <begin position="2350"/>
        <end position="2413"/>
    </location>
</feature>
<dbReference type="InterPro" id="IPR000219">
    <property type="entry name" value="DH_dom"/>
</dbReference>
<dbReference type="InterPro" id="IPR011009">
    <property type="entry name" value="Kinase-like_dom_sf"/>
</dbReference>
<feature type="compositionally biased region" description="Polar residues" evidence="14">
    <location>
        <begin position="1766"/>
        <end position="1778"/>
    </location>
</feature>
<evidence type="ECO:0000256" key="4">
    <source>
        <dbReference type="ARBA" id="ARBA00022490"/>
    </source>
</evidence>
<keyword evidence="5" id="KW-0597">Phosphoprotein</keyword>
<dbReference type="InterPro" id="IPR011993">
    <property type="entry name" value="PH-like_dom_sf"/>
</dbReference>
<dbReference type="PROSITE" id="PS50003">
    <property type="entry name" value="PH_DOMAIN"/>
    <property type="match status" value="2"/>
</dbReference>
<feature type="binding site" evidence="12">
    <location>
        <position position="2793"/>
    </location>
    <ligand>
        <name>ATP</name>
        <dbReference type="ChEBI" id="CHEBI:30616"/>
    </ligand>
</feature>
<dbReference type="SUPFAM" id="SSF48065">
    <property type="entry name" value="DBL homology domain (DH-domain)"/>
    <property type="match status" value="2"/>
</dbReference>
<evidence type="ECO:0008006" key="23">
    <source>
        <dbReference type="Google" id="ProtNLM"/>
    </source>
</evidence>
<evidence type="ECO:0000256" key="12">
    <source>
        <dbReference type="PROSITE-ProRule" id="PRU10141"/>
    </source>
</evidence>
<evidence type="ECO:0000256" key="2">
    <source>
        <dbReference type="ARBA" id="ARBA00006692"/>
    </source>
</evidence>
<evidence type="ECO:0000313" key="21">
    <source>
        <dbReference type="EMBL" id="CAH3119600.1"/>
    </source>
</evidence>
<feature type="domain" description="Fibronectin type-III" evidence="20">
    <location>
        <begin position="2629"/>
        <end position="2725"/>
    </location>
</feature>
<dbReference type="InterPro" id="IPR003961">
    <property type="entry name" value="FN3_dom"/>
</dbReference>
<dbReference type="Pfam" id="PF23323">
    <property type="entry name" value="Spectrin_6"/>
    <property type="match status" value="1"/>
</dbReference>
<dbReference type="PRINTS" id="PR00014">
    <property type="entry name" value="FNTYPEIII"/>
</dbReference>
<feature type="region of interest" description="Disordered" evidence="14">
    <location>
        <begin position="1819"/>
        <end position="1928"/>
    </location>
</feature>
<feature type="domain" description="DH" evidence="17">
    <location>
        <begin position="1268"/>
        <end position="1444"/>
    </location>
</feature>
<comment type="caution">
    <text evidence="21">The sequence shown here is derived from an EMBL/GenBank/DDBJ whole genome shotgun (WGS) entry which is preliminary data.</text>
</comment>
<feature type="domain" description="DH" evidence="17">
    <location>
        <begin position="1933"/>
        <end position="2109"/>
    </location>
</feature>
<evidence type="ECO:0000259" key="20">
    <source>
        <dbReference type="PROSITE" id="PS50853"/>
    </source>
</evidence>
<dbReference type="PROSITE" id="PS50002">
    <property type="entry name" value="SH3"/>
    <property type="match status" value="2"/>
</dbReference>
<dbReference type="PROSITE" id="PS00108">
    <property type="entry name" value="PROTEIN_KINASE_ST"/>
    <property type="match status" value="1"/>
</dbReference>
<dbReference type="SUPFAM" id="SSF46966">
    <property type="entry name" value="Spectrin repeat"/>
    <property type="match status" value="6"/>
</dbReference>
<protein>
    <recommendedName>
        <fullName evidence="23">Non-specific serine/threonine protein kinase</fullName>
    </recommendedName>
</protein>
<dbReference type="Gene3D" id="1.20.58.60">
    <property type="match status" value="5"/>
</dbReference>
<evidence type="ECO:0000256" key="14">
    <source>
        <dbReference type="SAM" id="MobiDB-lite"/>
    </source>
</evidence>
<dbReference type="CDD" id="cd00176">
    <property type="entry name" value="SPEC"/>
    <property type="match status" value="5"/>
</dbReference>
<accession>A0ABN8NSW6</accession>
<dbReference type="InterPro" id="IPR036028">
    <property type="entry name" value="SH3-like_dom_sf"/>
</dbReference>
<dbReference type="InterPro" id="IPR058918">
    <property type="entry name" value="KALRN/TRIO-like_spectrin"/>
</dbReference>
<keyword evidence="10" id="KW-0393">Immunoglobulin domain</keyword>
<evidence type="ECO:0000259" key="16">
    <source>
        <dbReference type="PROSITE" id="PS50003"/>
    </source>
</evidence>
<dbReference type="Pfam" id="PF07653">
    <property type="entry name" value="SH3_2"/>
    <property type="match status" value="1"/>
</dbReference>
<dbReference type="SUPFAM" id="SSF48726">
    <property type="entry name" value="Immunoglobulin"/>
    <property type="match status" value="1"/>
</dbReference>
<dbReference type="Gene3D" id="1.10.510.10">
    <property type="entry name" value="Transferase(Phosphotransferase) domain 1"/>
    <property type="match status" value="1"/>
</dbReference>
<feature type="domain" description="PH" evidence="16">
    <location>
        <begin position="2121"/>
        <end position="2229"/>
    </location>
</feature>
<dbReference type="InterPro" id="IPR018159">
    <property type="entry name" value="Spectrin/alpha-actinin"/>
</dbReference>
<dbReference type="InterPro" id="IPR036116">
    <property type="entry name" value="FN3_sf"/>
</dbReference>
<feature type="compositionally biased region" description="Polar residues" evidence="14">
    <location>
        <begin position="2520"/>
        <end position="2529"/>
    </location>
</feature>
<reference evidence="21 22" key="1">
    <citation type="submission" date="2022-05" db="EMBL/GenBank/DDBJ databases">
        <authorList>
            <consortium name="Genoscope - CEA"/>
            <person name="William W."/>
        </authorList>
    </citation>
    <scope>NUCLEOTIDE SEQUENCE [LARGE SCALE GENOMIC DNA]</scope>
</reference>
<evidence type="ECO:0000256" key="13">
    <source>
        <dbReference type="SAM" id="Coils"/>
    </source>
</evidence>
<dbReference type="Pfam" id="PF00435">
    <property type="entry name" value="Spectrin"/>
    <property type="match status" value="4"/>
</dbReference>
<dbReference type="InterPro" id="IPR001849">
    <property type="entry name" value="PH_domain"/>
</dbReference>
<dbReference type="SUPFAM" id="SSF50044">
    <property type="entry name" value="SH3-domain"/>
    <property type="match status" value="2"/>
</dbReference>
<dbReference type="SMART" id="SM00516">
    <property type="entry name" value="SEC14"/>
    <property type="match status" value="1"/>
</dbReference>
<evidence type="ECO:0000259" key="15">
    <source>
        <dbReference type="PROSITE" id="PS50002"/>
    </source>
</evidence>
<evidence type="ECO:0000259" key="17">
    <source>
        <dbReference type="PROSITE" id="PS50010"/>
    </source>
</evidence>
<dbReference type="Pfam" id="PF07679">
    <property type="entry name" value="I-set"/>
    <property type="match status" value="1"/>
</dbReference>
<dbReference type="SMART" id="SM00409">
    <property type="entry name" value="IG"/>
    <property type="match status" value="1"/>
</dbReference>
<dbReference type="InterPro" id="IPR013098">
    <property type="entry name" value="Ig_I-set"/>
</dbReference>
<dbReference type="InterPro" id="IPR047054">
    <property type="entry name" value="Kalirin_TRIO_PH_1"/>
</dbReference>
<evidence type="ECO:0000259" key="19">
    <source>
        <dbReference type="PROSITE" id="PS50835"/>
    </source>
</evidence>
<dbReference type="Gene3D" id="3.30.200.20">
    <property type="entry name" value="Phosphorylase Kinase, domain 1"/>
    <property type="match status" value="1"/>
</dbReference>
<evidence type="ECO:0000256" key="11">
    <source>
        <dbReference type="PROSITE-ProRule" id="PRU00192"/>
    </source>
</evidence>
<dbReference type="PROSITE" id="PS50835">
    <property type="entry name" value="IG_LIKE"/>
    <property type="match status" value="1"/>
</dbReference>
<proteinExistence type="inferred from homology"/>
<dbReference type="CDD" id="cd13240">
    <property type="entry name" value="PH1_Kalirin_Trio_like"/>
    <property type="match status" value="1"/>
</dbReference>
<dbReference type="Gene3D" id="2.60.40.10">
    <property type="entry name" value="Immunoglobulins"/>
    <property type="match status" value="2"/>
</dbReference>
<dbReference type="SMART" id="SM00060">
    <property type="entry name" value="FN3"/>
    <property type="match status" value="1"/>
</dbReference>
<evidence type="ECO:0000313" key="22">
    <source>
        <dbReference type="Proteomes" id="UP001159405"/>
    </source>
</evidence>
<dbReference type="Pfam" id="PF22697">
    <property type="entry name" value="SOS1_NGEF_PH"/>
    <property type="match status" value="2"/>
</dbReference>
<dbReference type="InterPro" id="IPR001251">
    <property type="entry name" value="CRAL-TRIO_dom"/>
</dbReference>
<feature type="region of interest" description="Disordered" evidence="14">
    <location>
        <begin position="2508"/>
        <end position="2529"/>
    </location>
</feature>
<feature type="domain" description="PH" evidence="16">
    <location>
        <begin position="1456"/>
        <end position="1568"/>
    </location>
</feature>
<dbReference type="InterPro" id="IPR051336">
    <property type="entry name" value="RhoGEF_Guanine_NuclExch_SF"/>
</dbReference>
<dbReference type="InterPro" id="IPR008271">
    <property type="entry name" value="Ser/Thr_kinase_AS"/>
</dbReference>
<dbReference type="CDD" id="cd00160">
    <property type="entry name" value="RhoGEF"/>
    <property type="match status" value="2"/>
</dbReference>
<dbReference type="InterPro" id="IPR002017">
    <property type="entry name" value="Spectrin_repeat"/>
</dbReference>
<comment type="similarity">
    <text evidence="2">Belongs to the protein kinase superfamily. CAMK Ser/Thr protein kinase family.</text>
</comment>
<dbReference type="InterPro" id="IPR017441">
    <property type="entry name" value="Protein_kinase_ATP_BS"/>
</dbReference>
<feature type="domain" description="Ig-like" evidence="19">
    <location>
        <begin position="2519"/>
        <end position="2616"/>
    </location>
</feature>
<evidence type="ECO:0000256" key="10">
    <source>
        <dbReference type="ARBA" id="ARBA00023319"/>
    </source>
</evidence>
<dbReference type="PANTHER" id="PTHR22826:SF106">
    <property type="entry name" value="TRIO, ISOFORM A"/>
    <property type="match status" value="1"/>
</dbReference>
<dbReference type="SUPFAM" id="SSF50729">
    <property type="entry name" value="PH domain-like"/>
    <property type="match status" value="2"/>
</dbReference>
<feature type="coiled-coil region" evidence="13">
    <location>
        <begin position="611"/>
        <end position="669"/>
    </location>
</feature>
<dbReference type="Pfam" id="PF13716">
    <property type="entry name" value="CRAL_TRIO_2"/>
    <property type="match status" value="1"/>
</dbReference>
<evidence type="ECO:0000256" key="9">
    <source>
        <dbReference type="ARBA" id="ARBA00022840"/>
    </source>
</evidence>
<evidence type="ECO:0000256" key="8">
    <source>
        <dbReference type="ARBA" id="ARBA00022741"/>
    </source>
</evidence>
<evidence type="ECO:0000256" key="1">
    <source>
        <dbReference type="ARBA" id="ARBA00004496"/>
    </source>
</evidence>
<feature type="compositionally biased region" description="Acidic residues" evidence="14">
    <location>
        <begin position="1874"/>
        <end position="1897"/>
    </location>
</feature>
<dbReference type="SMART" id="SM00233">
    <property type="entry name" value="PH"/>
    <property type="match status" value="2"/>
</dbReference>
<dbReference type="Gene3D" id="2.30.30.40">
    <property type="entry name" value="SH3 Domains"/>
    <property type="match status" value="2"/>
</dbReference>
<gene>
    <name evidence="21" type="ORF">PLOB_00027417</name>
</gene>
<evidence type="ECO:0000256" key="5">
    <source>
        <dbReference type="ARBA" id="ARBA00022553"/>
    </source>
</evidence>
<dbReference type="SMART" id="SM00325">
    <property type="entry name" value="RhoGEF"/>
    <property type="match status" value="2"/>
</dbReference>
<dbReference type="Proteomes" id="UP001159405">
    <property type="component" value="Unassembled WGS sequence"/>
</dbReference>
<dbReference type="SUPFAM" id="SSF49265">
    <property type="entry name" value="Fibronectin type III"/>
    <property type="match status" value="1"/>
</dbReference>
<evidence type="ECO:0000256" key="6">
    <source>
        <dbReference type="ARBA" id="ARBA00022658"/>
    </source>
</evidence>
<dbReference type="PROSITE" id="PS00107">
    <property type="entry name" value="PROTEIN_KINASE_ATP"/>
    <property type="match status" value="1"/>
</dbReference>
<dbReference type="CDD" id="cd00170">
    <property type="entry name" value="SEC14"/>
    <property type="match status" value="1"/>
</dbReference>